<accession>A0A5P2VWI7</accession>
<dbReference type="Proteomes" id="UP000325763">
    <property type="component" value="Chromosome"/>
</dbReference>
<sequence length="74" mass="7800">MGQLTQIAPFDMVDEALAKTGATQQRLRKLPAGVWSTCCRPSPCSRSAATRLFGAGPDCRESAADEFIDPAATG</sequence>
<dbReference type="InterPro" id="IPR024473">
    <property type="entry name" value="Transposases_IS4_N"/>
</dbReference>
<dbReference type="KEGG" id="snq:CP978_05020"/>
<evidence type="ECO:0000313" key="2">
    <source>
        <dbReference type="EMBL" id="QEV37980.1"/>
    </source>
</evidence>
<dbReference type="Pfam" id="PF13006">
    <property type="entry name" value="Nterm_IS4"/>
    <property type="match status" value="1"/>
</dbReference>
<dbReference type="EMBL" id="CP023747">
    <property type="protein sequence ID" value="QEV37980.1"/>
    <property type="molecule type" value="Genomic_DNA"/>
</dbReference>
<dbReference type="RefSeq" id="WP_107070348.1">
    <property type="nucleotide sequence ID" value="NZ_CP009313.1"/>
</dbReference>
<protein>
    <recommendedName>
        <fullName evidence="1">Transposase IS4 N-terminal domain-containing protein</fullName>
    </recommendedName>
</protein>
<organism evidence="2 3">
    <name type="scientific">Streptomyces nodosus</name>
    <dbReference type="NCBI Taxonomy" id="40318"/>
    <lineage>
        <taxon>Bacteria</taxon>
        <taxon>Bacillati</taxon>
        <taxon>Actinomycetota</taxon>
        <taxon>Actinomycetes</taxon>
        <taxon>Kitasatosporales</taxon>
        <taxon>Streptomycetaceae</taxon>
        <taxon>Streptomyces</taxon>
    </lineage>
</organism>
<feature type="domain" description="Transposase IS4 N-terminal" evidence="1">
    <location>
        <begin position="2"/>
        <end position="34"/>
    </location>
</feature>
<proteinExistence type="predicted"/>
<dbReference type="AlphaFoldDB" id="A0A5P2VWI7"/>
<name>A0A5P2VWI7_9ACTN</name>
<evidence type="ECO:0000259" key="1">
    <source>
        <dbReference type="Pfam" id="PF13006"/>
    </source>
</evidence>
<evidence type="ECO:0000313" key="3">
    <source>
        <dbReference type="Proteomes" id="UP000325763"/>
    </source>
</evidence>
<gene>
    <name evidence="2" type="ORF">CP978_05020</name>
</gene>
<reference evidence="2 3" key="1">
    <citation type="submission" date="2017-09" db="EMBL/GenBank/DDBJ databases">
        <title>Streptomyces genome completion.</title>
        <authorList>
            <person name="Lee N."/>
            <person name="Cho B.-K."/>
        </authorList>
    </citation>
    <scope>NUCLEOTIDE SEQUENCE [LARGE SCALE GENOMIC DNA]</scope>
    <source>
        <strain evidence="2 3">ATCC 14899</strain>
    </source>
</reference>